<keyword evidence="1" id="KW-0175">Coiled coil</keyword>
<evidence type="ECO:0000256" key="1">
    <source>
        <dbReference type="SAM" id="Coils"/>
    </source>
</evidence>
<evidence type="ECO:0000313" key="3">
    <source>
        <dbReference type="Proteomes" id="UP000054937"/>
    </source>
</evidence>
<name>A0A0V0R143_PSEPJ</name>
<keyword evidence="3" id="KW-1185">Reference proteome</keyword>
<sequence>MQTLQEQQKQKLQNYLRAEENCQKMKEKIQENLERIKEKQEKQSEEILNEFQNRFEKVSYNKHKLQDEQFYKTDKFKKFKDIQEANKRRLQLEQDIKADDLLHTAFEKKSNLQHQKSEQEKLKFISQNLKELGSLTYSDSFKYKQFFPEEKKKKPEDGDED</sequence>
<evidence type="ECO:0000313" key="2">
    <source>
        <dbReference type="EMBL" id="KRX07896.1"/>
    </source>
</evidence>
<dbReference type="AlphaFoldDB" id="A0A0V0R143"/>
<dbReference type="EMBL" id="LDAU01000078">
    <property type="protein sequence ID" value="KRX07896.1"/>
    <property type="molecule type" value="Genomic_DNA"/>
</dbReference>
<dbReference type="InParanoid" id="A0A0V0R143"/>
<organism evidence="2 3">
    <name type="scientific">Pseudocohnilembus persalinus</name>
    <name type="common">Ciliate</name>
    <dbReference type="NCBI Taxonomy" id="266149"/>
    <lineage>
        <taxon>Eukaryota</taxon>
        <taxon>Sar</taxon>
        <taxon>Alveolata</taxon>
        <taxon>Ciliophora</taxon>
        <taxon>Intramacronucleata</taxon>
        <taxon>Oligohymenophorea</taxon>
        <taxon>Scuticociliatia</taxon>
        <taxon>Philasterida</taxon>
        <taxon>Pseudocohnilembidae</taxon>
        <taxon>Pseudocohnilembus</taxon>
    </lineage>
</organism>
<feature type="coiled-coil region" evidence="1">
    <location>
        <begin position="1"/>
        <end position="68"/>
    </location>
</feature>
<gene>
    <name evidence="2" type="ORF">PPERSA_10284</name>
</gene>
<accession>A0A0V0R143</accession>
<protein>
    <submittedName>
        <fullName evidence="2">Uncharacterized protein</fullName>
    </submittedName>
</protein>
<dbReference type="Proteomes" id="UP000054937">
    <property type="component" value="Unassembled WGS sequence"/>
</dbReference>
<reference evidence="2 3" key="1">
    <citation type="journal article" date="2015" name="Sci. Rep.">
        <title>Genome of the facultative scuticociliatosis pathogen Pseudocohnilembus persalinus provides insight into its virulence through horizontal gene transfer.</title>
        <authorList>
            <person name="Xiong J."/>
            <person name="Wang G."/>
            <person name="Cheng J."/>
            <person name="Tian M."/>
            <person name="Pan X."/>
            <person name="Warren A."/>
            <person name="Jiang C."/>
            <person name="Yuan D."/>
            <person name="Miao W."/>
        </authorList>
    </citation>
    <scope>NUCLEOTIDE SEQUENCE [LARGE SCALE GENOMIC DNA]</scope>
    <source>
        <strain evidence="2">36N120E</strain>
    </source>
</reference>
<proteinExistence type="predicted"/>
<comment type="caution">
    <text evidence="2">The sequence shown here is derived from an EMBL/GenBank/DDBJ whole genome shotgun (WGS) entry which is preliminary data.</text>
</comment>